<dbReference type="InterPro" id="IPR032807">
    <property type="entry name" value="GNVR"/>
</dbReference>
<dbReference type="STRING" id="28173.VIBNI_A3675"/>
<keyword evidence="2" id="KW-1003">Cell membrane</keyword>
<dbReference type="Pfam" id="PF13807">
    <property type="entry name" value="GNVR"/>
    <property type="match status" value="1"/>
</dbReference>
<feature type="domain" description="Polysaccharide chain length determinant N-terminal" evidence="7">
    <location>
        <begin position="24"/>
        <end position="126"/>
    </location>
</feature>
<reference evidence="9 10" key="1">
    <citation type="journal article" date="2013" name="ISME J.">
        <title>Comparative genomics of pathogenic lineages of Vibrio nigripulchritudo identifies virulence-associated traits.</title>
        <authorList>
            <person name="Goudenege D."/>
            <person name="Labreuche Y."/>
            <person name="Krin E."/>
            <person name="Ansquer D."/>
            <person name="Mangenot S."/>
            <person name="Calteau A."/>
            <person name="Medigue C."/>
            <person name="Mazel D."/>
            <person name="Polz M.F."/>
            <person name="Le Roux F."/>
        </authorList>
    </citation>
    <scope>NUCLEOTIDE SEQUENCE [LARGE SCALE GENOMIC DNA]</scope>
    <source>
        <strain evidence="10">SnF1</strain>
    </source>
</reference>
<sequence length="338" mass="37787">MNQQLPPNQPCPSYYPQPPVAENDEIDLRALFAALWKGKWVISITTLLFAASSVFYALSLPNIYKADALLAPTESSNGGGLSQMAGQLGGLASLAGVSLGSGEASQTDLAVQVMKSRQFVEAFINKHELLVPLMAAKEWDIVSNELVIDEDYYNPATKEWLREPKGLRGAKPTAQEAFSKFSKEVFSVSQNKESGLYTISVKHFSPYIAQQWVNWLVEDINHVMRERTIAETSQNLIYLNTQLEKTSIADMQSTFYKLIEEQTKSLMLAEVQEEFVFKVVDPAVVPELKDEPKRALICVLGSLLGGMLGVTILLVRFVFRREVYSKSESSSTQRFREM</sequence>
<dbReference type="InterPro" id="IPR003856">
    <property type="entry name" value="LPS_length_determ_N"/>
</dbReference>
<dbReference type="InterPro" id="IPR050445">
    <property type="entry name" value="Bact_polysacc_biosynth/exp"/>
</dbReference>
<dbReference type="KEGG" id="vni:VIBNI_A3675"/>
<proteinExistence type="predicted"/>
<evidence type="ECO:0000256" key="1">
    <source>
        <dbReference type="ARBA" id="ARBA00004651"/>
    </source>
</evidence>
<dbReference type="Pfam" id="PF02706">
    <property type="entry name" value="Wzz"/>
    <property type="match status" value="1"/>
</dbReference>
<dbReference type="EMBL" id="FO203526">
    <property type="protein sequence ID" value="CCO59642.1"/>
    <property type="molecule type" value="Genomic_DNA"/>
</dbReference>
<dbReference type="PANTHER" id="PTHR32309">
    <property type="entry name" value="TYROSINE-PROTEIN KINASE"/>
    <property type="match status" value="1"/>
</dbReference>
<dbReference type="RefSeq" id="WP_022552032.1">
    <property type="nucleotide sequence ID" value="NC_022528.1"/>
</dbReference>
<evidence type="ECO:0000256" key="2">
    <source>
        <dbReference type="ARBA" id="ARBA00022475"/>
    </source>
</evidence>
<evidence type="ECO:0000313" key="10">
    <source>
        <dbReference type="Proteomes" id="UP000016895"/>
    </source>
</evidence>
<dbReference type="OrthoDB" id="9775724at2"/>
<evidence type="ECO:0000256" key="4">
    <source>
        <dbReference type="ARBA" id="ARBA00022989"/>
    </source>
</evidence>
<dbReference type="Proteomes" id="UP000016895">
    <property type="component" value="Chromosome 1"/>
</dbReference>
<keyword evidence="5 6" id="KW-0472">Membrane</keyword>
<organism evidence="9 10">
    <name type="scientific">Vibrio nigripulchritudo</name>
    <dbReference type="NCBI Taxonomy" id="28173"/>
    <lineage>
        <taxon>Bacteria</taxon>
        <taxon>Pseudomonadati</taxon>
        <taxon>Pseudomonadota</taxon>
        <taxon>Gammaproteobacteria</taxon>
        <taxon>Vibrionales</taxon>
        <taxon>Vibrionaceae</taxon>
        <taxon>Vibrio</taxon>
    </lineage>
</organism>
<dbReference type="GO" id="GO:0005886">
    <property type="term" value="C:plasma membrane"/>
    <property type="evidence" value="ECO:0007669"/>
    <property type="project" value="UniProtKB-SubCell"/>
</dbReference>
<feature type="domain" description="Tyrosine-protein kinase G-rich" evidence="8">
    <location>
        <begin position="252"/>
        <end position="316"/>
    </location>
</feature>
<dbReference type="PATRIC" id="fig|1260221.3.peg.3489"/>
<dbReference type="PANTHER" id="PTHR32309:SF13">
    <property type="entry name" value="FERRIC ENTEROBACTIN TRANSPORT PROTEIN FEPE"/>
    <property type="match status" value="1"/>
</dbReference>
<name>U4KAB2_9VIBR</name>
<evidence type="ECO:0000256" key="3">
    <source>
        <dbReference type="ARBA" id="ARBA00022692"/>
    </source>
</evidence>
<keyword evidence="3 6" id="KW-0812">Transmembrane</keyword>
<keyword evidence="10" id="KW-1185">Reference proteome</keyword>
<evidence type="ECO:0000259" key="8">
    <source>
        <dbReference type="Pfam" id="PF13807"/>
    </source>
</evidence>
<evidence type="ECO:0000256" key="6">
    <source>
        <dbReference type="SAM" id="Phobius"/>
    </source>
</evidence>
<evidence type="ECO:0000313" key="9">
    <source>
        <dbReference type="EMBL" id="CCO59642.1"/>
    </source>
</evidence>
<gene>
    <name evidence="9" type="primary">wzz</name>
    <name evidence="9" type="ORF">VIBNI_A3675</name>
</gene>
<keyword evidence="4 6" id="KW-1133">Transmembrane helix</keyword>
<comment type="subcellular location">
    <subcellularLocation>
        <location evidence="1">Cell membrane</location>
        <topology evidence="1">Multi-pass membrane protein</topology>
    </subcellularLocation>
</comment>
<accession>U4KAB2</accession>
<evidence type="ECO:0000256" key="5">
    <source>
        <dbReference type="ARBA" id="ARBA00023136"/>
    </source>
</evidence>
<feature type="transmembrane region" description="Helical" evidence="6">
    <location>
        <begin position="295"/>
        <end position="319"/>
    </location>
</feature>
<dbReference type="GO" id="GO:0004713">
    <property type="term" value="F:protein tyrosine kinase activity"/>
    <property type="evidence" value="ECO:0007669"/>
    <property type="project" value="TreeGrafter"/>
</dbReference>
<evidence type="ECO:0000259" key="7">
    <source>
        <dbReference type="Pfam" id="PF02706"/>
    </source>
</evidence>
<protein>
    <submittedName>
        <fullName evidence="9">OtnB protein</fullName>
    </submittedName>
</protein>
<dbReference type="AlphaFoldDB" id="U4KAB2"/>